<dbReference type="EMBL" id="OV725078">
    <property type="protein sequence ID" value="CAH1392865.1"/>
    <property type="molecule type" value="Genomic_DNA"/>
</dbReference>
<sequence length="528" mass="59588">MGAIRPVPGSNPAQGSQPPAPVHKKRILQADKLGGTAELEPLVSNQECDYAGEEKIIQESFSKGEKLQSDNVEFKTEYKKKFRPFSQYDYIEGRFKPKREPEPQILHELENEQQDSWFSEVIELRKKAGEYKHRGWGTELVPEHIAELYNKQITLWEQVSRRSSLSALSLASSTHRSITKEEKEKENNKKSSPTNAFWPENVIKHSQKIEKCDEIRKDFPPRSRIDHFVRHHLERTTGVGEEGILHSPTREKLEPVLIRRKDTGNESTRSPQKVQPFTGRSQSAGPNTSTVEKSPKRIQRVSHGTKQLAPDKKQRPTTLDTAPSRTIQKTGSNKGANLKNKSGGIRVKPKSKASYSISKEKSGDEVETSEAEIAEPVVKSPPEPTRVKSPEQVLMRSPEPVNWTVPLDTGKTFTVTQNVSEGEGLCRPHSESKMRSESLEPPPPPPQSAPPAFTDESDWKKDESEPKKTYEKPVPGTTLRCLDDPSFTFESTSHDPKPLSDVIEKAHSRFDQFWGKTNQENEESQGQV</sequence>
<proteinExistence type="inferred from homology"/>
<feature type="region of interest" description="Disordered" evidence="10">
    <location>
        <begin position="239"/>
        <end position="499"/>
    </location>
</feature>
<evidence type="ECO:0000256" key="6">
    <source>
        <dbReference type="ARBA" id="ARBA00022701"/>
    </source>
</evidence>
<evidence type="ECO:0000256" key="4">
    <source>
        <dbReference type="ARBA" id="ARBA00013508"/>
    </source>
</evidence>
<evidence type="ECO:0000256" key="1">
    <source>
        <dbReference type="ARBA" id="ARBA00004114"/>
    </source>
</evidence>
<reference evidence="11" key="1">
    <citation type="submission" date="2022-01" db="EMBL/GenBank/DDBJ databases">
        <authorList>
            <person name="King R."/>
        </authorList>
    </citation>
    <scope>NUCLEOTIDE SEQUENCE</scope>
</reference>
<evidence type="ECO:0000256" key="9">
    <source>
        <dbReference type="ARBA" id="ARBA00045771"/>
    </source>
</evidence>
<dbReference type="InterPro" id="IPR029136">
    <property type="entry name" value="MDM1"/>
</dbReference>
<feature type="compositionally biased region" description="Basic and acidic residues" evidence="10">
    <location>
        <begin position="248"/>
        <end position="264"/>
    </location>
</feature>
<organism evidence="11 12">
    <name type="scientific">Nezara viridula</name>
    <name type="common">Southern green stink bug</name>
    <name type="synonym">Cimex viridulus</name>
    <dbReference type="NCBI Taxonomy" id="85310"/>
    <lineage>
        <taxon>Eukaryota</taxon>
        <taxon>Metazoa</taxon>
        <taxon>Ecdysozoa</taxon>
        <taxon>Arthropoda</taxon>
        <taxon>Hexapoda</taxon>
        <taxon>Insecta</taxon>
        <taxon>Pterygota</taxon>
        <taxon>Neoptera</taxon>
        <taxon>Paraneoptera</taxon>
        <taxon>Hemiptera</taxon>
        <taxon>Heteroptera</taxon>
        <taxon>Panheteroptera</taxon>
        <taxon>Pentatomomorpha</taxon>
        <taxon>Pentatomoidea</taxon>
        <taxon>Pentatomidae</taxon>
        <taxon>Pentatominae</taxon>
        <taxon>Nezara</taxon>
    </lineage>
</organism>
<keyword evidence="8" id="KW-0539">Nucleus</keyword>
<keyword evidence="6" id="KW-0493">Microtubule</keyword>
<dbReference type="GO" id="GO:0005874">
    <property type="term" value="C:microtubule"/>
    <property type="evidence" value="ECO:0007669"/>
    <property type="project" value="UniProtKB-KW"/>
</dbReference>
<feature type="compositionally biased region" description="Basic and acidic residues" evidence="10">
    <location>
        <begin position="178"/>
        <end position="189"/>
    </location>
</feature>
<feature type="compositionally biased region" description="Polar residues" evidence="10">
    <location>
        <begin position="411"/>
        <end position="420"/>
    </location>
</feature>
<keyword evidence="7" id="KW-0206">Cytoskeleton</keyword>
<feature type="compositionally biased region" description="Polar residues" evidence="10">
    <location>
        <begin position="316"/>
        <end position="335"/>
    </location>
</feature>
<feature type="compositionally biased region" description="Basic and acidic residues" evidence="10">
    <location>
        <begin position="457"/>
        <end position="471"/>
    </location>
</feature>
<evidence type="ECO:0000256" key="7">
    <source>
        <dbReference type="ARBA" id="ARBA00023212"/>
    </source>
</evidence>
<accession>A0A9P0H3L1</accession>
<dbReference type="Pfam" id="PF15501">
    <property type="entry name" value="MDM1"/>
    <property type="match status" value="1"/>
</dbReference>
<evidence type="ECO:0000256" key="2">
    <source>
        <dbReference type="ARBA" id="ARBA00004123"/>
    </source>
</evidence>
<dbReference type="PANTHER" id="PTHR32078:SF1">
    <property type="entry name" value="NUCLEAR PROTEIN MDM1"/>
    <property type="match status" value="1"/>
</dbReference>
<keyword evidence="12" id="KW-1185">Reference proteome</keyword>
<name>A0A9P0H3L1_NEZVI</name>
<dbReference type="OrthoDB" id="9999940at2759"/>
<evidence type="ECO:0000256" key="10">
    <source>
        <dbReference type="SAM" id="MobiDB-lite"/>
    </source>
</evidence>
<feature type="compositionally biased region" description="Pro residues" evidence="10">
    <location>
        <begin position="440"/>
        <end position="449"/>
    </location>
</feature>
<evidence type="ECO:0000313" key="11">
    <source>
        <dbReference type="EMBL" id="CAH1392865.1"/>
    </source>
</evidence>
<dbReference type="GO" id="GO:0005814">
    <property type="term" value="C:centriole"/>
    <property type="evidence" value="ECO:0007669"/>
    <property type="project" value="UniProtKB-SubCell"/>
</dbReference>
<evidence type="ECO:0000256" key="5">
    <source>
        <dbReference type="ARBA" id="ARBA00022490"/>
    </source>
</evidence>
<feature type="region of interest" description="Disordered" evidence="10">
    <location>
        <begin position="167"/>
        <end position="201"/>
    </location>
</feature>
<gene>
    <name evidence="11" type="ORF">NEZAVI_LOCUS3621</name>
</gene>
<dbReference type="Proteomes" id="UP001152798">
    <property type="component" value="Chromosome 2"/>
</dbReference>
<evidence type="ECO:0000313" key="12">
    <source>
        <dbReference type="Proteomes" id="UP001152798"/>
    </source>
</evidence>
<dbReference type="GO" id="GO:0046600">
    <property type="term" value="P:negative regulation of centriole replication"/>
    <property type="evidence" value="ECO:0007669"/>
    <property type="project" value="InterPro"/>
</dbReference>
<comment type="subcellular location">
    <subcellularLocation>
        <location evidence="1">Cytoplasm</location>
        <location evidence="1">Cytoskeleton</location>
        <location evidence="1">Microtubule organizing center</location>
        <location evidence="1">Centrosome</location>
        <location evidence="1">Centriole</location>
    </subcellularLocation>
    <subcellularLocation>
        <location evidence="2">Nucleus</location>
    </subcellularLocation>
</comment>
<comment type="function">
    <text evidence="9">Microtubule-binding protein that negatively regulates centriole duplication. Binds to and stabilizes microtubules.</text>
</comment>
<protein>
    <recommendedName>
        <fullName evidence="4">Nuclear protein MDM1</fullName>
    </recommendedName>
</protein>
<evidence type="ECO:0000256" key="8">
    <source>
        <dbReference type="ARBA" id="ARBA00023242"/>
    </source>
</evidence>
<dbReference type="GO" id="GO:0008017">
    <property type="term" value="F:microtubule binding"/>
    <property type="evidence" value="ECO:0007669"/>
    <property type="project" value="InterPro"/>
</dbReference>
<feature type="compositionally biased region" description="Basic and acidic residues" evidence="10">
    <location>
        <begin position="424"/>
        <end position="438"/>
    </location>
</feature>
<dbReference type="PANTHER" id="PTHR32078">
    <property type="entry name" value="NUCLEAR PROTEIN MDM1"/>
    <property type="match status" value="1"/>
</dbReference>
<evidence type="ECO:0000256" key="3">
    <source>
        <dbReference type="ARBA" id="ARBA00010494"/>
    </source>
</evidence>
<keyword evidence="5" id="KW-0963">Cytoplasm</keyword>
<dbReference type="GO" id="GO:0005634">
    <property type="term" value="C:nucleus"/>
    <property type="evidence" value="ECO:0007669"/>
    <property type="project" value="UniProtKB-SubCell"/>
</dbReference>
<dbReference type="AlphaFoldDB" id="A0A9P0H3L1"/>
<feature type="compositionally biased region" description="Polar residues" evidence="10">
    <location>
        <begin position="265"/>
        <end position="292"/>
    </location>
</feature>
<comment type="similarity">
    <text evidence="3">Belongs to the MDM1 family.</text>
</comment>
<feature type="region of interest" description="Disordered" evidence="10">
    <location>
        <begin position="1"/>
        <end position="24"/>
    </location>
</feature>